<dbReference type="AlphaFoldDB" id="A0A2H0V0P5"/>
<reference evidence="3" key="1">
    <citation type="submission" date="2017-09" db="EMBL/GenBank/DDBJ databases">
        <title>Depth-based differentiation of microbial function through sediment-hosted aquifers and enrichment of novel symbionts in the deep terrestrial subsurface.</title>
        <authorList>
            <person name="Probst A.J."/>
            <person name="Ladd B."/>
            <person name="Jarett J.K."/>
            <person name="Geller-Mcgrath D.E."/>
            <person name="Sieber C.M.K."/>
            <person name="Emerson J.B."/>
            <person name="Anantharaman K."/>
            <person name="Thomas B.C."/>
            <person name="Malmstrom R."/>
            <person name="Stieglmeier M."/>
            <person name="Klingl A."/>
            <person name="Woyke T."/>
            <person name="Ryan C.M."/>
            <person name="Banfield J.F."/>
        </authorList>
    </citation>
    <scope>NUCLEOTIDE SEQUENCE [LARGE SCALE GENOMIC DNA]</scope>
</reference>
<feature type="domain" description="PurM-like C-terminal" evidence="1">
    <location>
        <begin position="2"/>
        <end position="102"/>
    </location>
</feature>
<proteinExistence type="predicted"/>
<dbReference type="Pfam" id="PF02769">
    <property type="entry name" value="AIRS_C"/>
    <property type="match status" value="1"/>
</dbReference>
<evidence type="ECO:0000313" key="3">
    <source>
        <dbReference type="Proteomes" id="UP000228510"/>
    </source>
</evidence>
<dbReference type="Proteomes" id="UP000228510">
    <property type="component" value="Unassembled WGS sequence"/>
</dbReference>
<accession>A0A2H0V0P5</accession>
<dbReference type="Gene3D" id="3.90.650.10">
    <property type="entry name" value="PurM-like C-terminal domain"/>
    <property type="match status" value="1"/>
</dbReference>
<organism evidence="2 3">
    <name type="scientific">Candidatus Falkowbacteria bacterium CG10_big_fil_rev_8_21_14_0_10_44_15</name>
    <dbReference type="NCBI Taxonomy" id="1974569"/>
    <lineage>
        <taxon>Bacteria</taxon>
        <taxon>Candidatus Falkowiibacteriota</taxon>
    </lineage>
</organism>
<dbReference type="SUPFAM" id="SSF56042">
    <property type="entry name" value="PurM C-terminal domain-like"/>
    <property type="match status" value="1"/>
</dbReference>
<comment type="caution">
    <text evidence="2">The sequence shown here is derived from an EMBL/GenBank/DDBJ whole genome shotgun (WGS) entry which is preliminary data.</text>
</comment>
<sequence>MHLITHISGGGIDLKFADVIFSFGLSAELTDLWNPPEIMQQVVTWRGMSDQEAYKVFNGGQGALAVIDAADVKKFIRLAEQFNIEAKACGTITKESSPRVTINSKFNGEKVIFTP</sequence>
<gene>
    <name evidence="2" type="ORF">COU01_00540</name>
</gene>
<name>A0A2H0V0P5_9BACT</name>
<protein>
    <recommendedName>
        <fullName evidence="1">PurM-like C-terminal domain-containing protein</fullName>
    </recommendedName>
</protein>
<dbReference type="InterPro" id="IPR036676">
    <property type="entry name" value="PurM-like_C_sf"/>
</dbReference>
<evidence type="ECO:0000259" key="1">
    <source>
        <dbReference type="Pfam" id="PF02769"/>
    </source>
</evidence>
<dbReference type="InterPro" id="IPR010918">
    <property type="entry name" value="PurM-like_C_dom"/>
</dbReference>
<dbReference type="EMBL" id="PFAT01000005">
    <property type="protein sequence ID" value="PIR92654.1"/>
    <property type="molecule type" value="Genomic_DNA"/>
</dbReference>
<evidence type="ECO:0000313" key="2">
    <source>
        <dbReference type="EMBL" id="PIR92654.1"/>
    </source>
</evidence>